<dbReference type="PANTHER" id="PTHR39965:SF1">
    <property type="entry name" value="CRISPR SYSTEM CMR SUBUNIT CMR6"/>
    <property type="match status" value="1"/>
</dbReference>
<gene>
    <name evidence="1" type="primary">cmr6</name>
    <name evidence="1" type="ORF">HA299_04120</name>
</gene>
<reference evidence="1" key="1">
    <citation type="journal article" date="2020" name="bioRxiv">
        <title>A rank-normalized archaeal taxonomy based on genome phylogeny resolves widespread incomplete and uneven classifications.</title>
        <authorList>
            <person name="Rinke C."/>
            <person name="Chuvochina M."/>
            <person name="Mussig A.J."/>
            <person name="Chaumeil P.-A."/>
            <person name="Waite D.W."/>
            <person name="Whitman W.B."/>
            <person name="Parks D.H."/>
            <person name="Hugenholtz P."/>
        </authorList>
    </citation>
    <scope>NUCLEOTIDE SEQUENCE</scope>
    <source>
        <strain evidence="1">UBA12518</strain>
    </source>
</reference>
<name>A0A832RXJ7_9EURY</name>
<dbReference type="InterPro" id="IPR010172">
    <property type="entry name" value="CRISPR-assoc_prot_TM1791"/>
</dbReference>
<dbReference type="PANTHER" id="PTHR39965">
    <property type="entry name" value="CRISPR SYSTEM CMR SUBUNIT CMR6"/>
    <property type="match status" value="1"/>
</dbReference>
<comment type="caution">
    <text evidence="1">The sequence shown here is derived from an EMBL/GenBank/DDBJ whole genome shotgun (WGS) entry which is preliminary data.</text>
</comment>
<dbReference type="Proteomes" id="UP000600363">
    <property type="component" value="Unassembled WGS sequence"/>
</dbReference>
<dbReference type="AlphaFoldDB" id="A0A832RXJ7"/>
<organism evidence="1 2">
    <name type="scientific">Methermicoccus shengliensis</name>
    <dbReference type="NCBI Taxonomy" id="660064"/>
    <lineage>
        <taxon>Archaea</taxon>
        <taxon>Methanobacteriati</taxon>
        <taxon>Methanobacteriota</taxon>
        <taxon>Stenosarchaea group</taxon>
        <taxon>Methanomicrobia</taxon>
        <taxon>Methanosarcinales</taxon>
        <taxon>Methermicoccaceae</taxon>
        <taxon>Methermicoccus</taxon>
    </lineage>
</organism>
<dbReference type="EMBL" id="DUIH01000012">
    <property type="protein sequence ID" value="HIH69792.1"/>
    <property type="molecule type" value="Genomic_DNA"/>
</dbReference>
<accession>A0A832RXJ7</accession>
<evidence type="ECO:0000313" key="1">
    <source>
        <dbReference type="EMBL" id="HIH69792.1"/>
    </source>
</evidence>
<dbReference type="NCBIfam" id="TIGR01898">
    <property type="entry name" value="cas_TM1791_cmr6"/>
    <property type="match status" value="1"/>
</dbReference>
<dbReference type="RefSeq" id="WP_276624384.1">
    <property type="nucleotide sequence ID" value="NZ_DUIH01000012.1"/>
</dbReference>
<protein>
    <submittedName>
        <fullName evidence="1">Type III-B CRISPR module RAMP protein Cmr6</fullName>
    </submittedName>
</protein>
<evidence type="ECO:0000313" key="2">
    <source>
        <dbReference type="Proteomes" id="UP000600363"/>
    </source>
</evidence>
<sequence length="93" mass="10818">MELDIMSPHYQPYYREGKEPGDWYDPKPIFFLAVPRGIEFHFALAYREMSREQLEKAQNQKLLENARALLCEALKEHGVGAKTALGYGRMIDE</sequence>
<proteinExistence type="predicted"/>